<dbReference type="InterPro" id="IPR036188">
    <property type="entry name" value="FAD/NAD-bd_sf"/>
</dbReference>
<dbReference type="PANTHER" id="PTHR10742:SF398">
    <property type="entry name" value="AMINE OXIDASE DOMAIN-CONTAINING PROTEIN-RELATED"/>
    <property type="match status" value="1"/>
</dbReference>
<feature type="domain" description="Amine oxidase" evidence="4">
    <location>
        <begin position="54"/>
        <end position="524"/>
    </location>
</feature>
<evidence type="ECO:0000256" key="3">
    <source>
        <dbReference type="RuleBase" id="RU362067"/>
    </source>
</evidence>
<keyword evidence="6" id="KW-1185">Reference proteome</keyword>
<sequence length="532" mass="59872">MRLGLRFDLNCFKRVTQVLQLQLGDKKTNNHFSSYHYTGDKKIMKKVIVIGGGVAGLTAGKHLVDSGKFEVKLLEGNSRVGGRVHTQALGDHFIENGAQWVHGEDGNEIFKIANSLKLLDTEKNNIKFSSDSVFVTESGKVLDKPVHDNVTIILGKILDGPEDNEVEGSVGDWAIKRFNEALDSYPLEKSLSASVLDWIHRFEDNIDGSDNWFQSSLRGQHEYEECEGNPTIAWEPPASYSSLLGVILNGTPTEAPNFQPELPDWIELNKEVQNIEVLDEEATGIRITCSDGSQHTCDHAICTFSLGVLKHFHKSLFSPQLSDIKQKTIENLGIGCVNKLHFDFKTKWWPDSIIGFNFLWNDTDPVAQYWRSDIDDETLRKDIDGFPLWCRNILGFYVVASHPTALNSWITGPASKLIETLTDEEVKDIFMKVCRKFLPNYDIPDPVEFCRTSWFSNRFTKGSYSFRQMKSEENNVWSSELASPILGKNGIPVLCFAGEATHDHFYSTVHGAYESGVREATRLIDLENATAN</sequence>
<evidence type="ECO:0000259" key="4">
    <source>
        <dbReference type="Pfam" id="PF01593"/>
    </source>
</evidence>
<proteinExistence type="inferred from homology"/>
<keyword evidence="2 3" id="KW-0560">Oxidoreductase</keyword>
<accession>A0ABP1QTQ9</accession>
<comment type="caution">
    <text evidence="5">The sequence shown here is derived from an EMBL/GenBank/DDBJ whole genome shotgun (WGS) entry which is preliminary data.</text>
</comment>
<protein>
    <recommendedName>
        <fullName evidence="3">Amine oxidase</fullName>
        <ecNumber evidence="3">1.4.3.-</ecNumber>
    </recommendedName>
</protein>
<dbReference type="SUPFAM" id="SSF54373">
    <property type="entry name" value="FAD-linked reductases, C-terminal domain"/>
    <property type="match status" value="1"/>
</dbReference>
<gene>
    <name evidence="5" type="ORF">ODALV1_LOCUS13869</name>
</gene>
<keyword evidence="3" id="KW-0285">Flavoprotein</keyword>
<dbReference type="EC" id="1.4.3.-" evidence="3"/>
<keyword evidence="3" id="KW-0274">FAD</keyword>
<dbReference type="EMBL" id="CAXLJM020000043">
    <property type="protein sequence ID" value="CAL8109981.1"/>
    <property type="molecule type" value="Genomic_DNA"/>
</dbReference>
<name>A0ABP1QTQ9_9HEXA</name>
<dbReference type="PANTHER" id="PTHR10742">
    <property type="entry name" value="FLAVIN MONOAMINE OXIDASE"/>
    <property type="match status" value="1"/>
</dbReference>
<dbReference type="PRINTS" id="PR00757">
    <property type="entry name" value="AMINEOXDASEF"/>
</dbReference>
<evidence type="ECO:0000256" key="1">
    <source>
        <dbReference type="ARBA" id="ARBA00001974"/>
    </source>
</evidence>
<comment type="similarity">
    <text evidence="3">Belongs to the flavin monoamine oxidase family.</text>
</comment>
<comment type="cofactor">
    <cofactor evidence="1 3">
        <name>FAD</name>
        <dbReference type="ChEBI" id="CHEBI:57692"/>
    </cofactor>
</comment>
<dbReference type="InterPro" id="IPR001613">
    <property type="entry name" value="Flavin_amine_oxidase"/>
</dbReference>
<dbReference type="InterPro" id="IPR050281">
    <property type="entry name" value="Flavin_monoamine_oxidase"/>
</dbReference>
<dbReference type="SUPFAM" id="SSF51905">
    <property type="entry name" value="FAD/NAD(P)-binding domain"/>
    <property type="match status" value="1"/>
</dbReference>
<evidence type="ECO:0000313" key="5">
    <source>
        <dbReference type="EMBL" id="CAL8109981.1"/>
    </source>
</evidence>
<evidence type="ECO:0000313" key="6">
    <source>
        <dbReference type="Proteomes" id="UP001642540"/>
    </source>
</evidence>
<dbReference type="Gene3D" id="3.90.660.10">
    <property type="match status" value="1"/>
</dbReference>
<dbReference type="Proteomes" id="UP001642540">
    <property type="component" value="Unassembled WGS sequence"/>
</dbReference>
<dbReference type="InterPro" id="IPR002937">
    <property type="entry name" value="Amino_oxidase"/>
</dbReference>
<dbReference type="Gene3D" id="3.50.50.60">
    <property type="entry name" value="FAD/NAD(P)-binding domain"/>
    <property type="match status" value="1"/>
</dbReference>
<evidence type="ECO:0000256" key="2">
    <source>
        <dbReference type="ARBA" id="ARBA00023002"/>
    </source>
</evidence>
<reference evidence="5 6" key="1">
    <citation type="submission" date="2024-08" db="EMBL/GenBank/DDBJ databases">
        <authorList>
            <person name="Cucini C."/>
            <person name="Frati F."/>
        </authorList>
    </citation>
    <scope>NUCLEOTIDE SEQUENCE [LARGE SCALE GENOMIC DNA]</scope>
</reference>
<dbReference type="Pfam" id="PF01593">
    <property type="entry name" value="Amino_oxidase"/>
    <property type="match status" value="1"/>
</dbReference>
<organism evidence="5 6">
    <name type="scientific">Orchesella dallaii</name>
    <dbReference type="NCBI Taxonomy" id="48710"/>
    <lineage>
        <taxon>Eukaryota</taxon>
        <taxon>Metazoa</taxon>
        <taxon>Ecdysozoa</taxon>
        <taxon>Arthropoda</taxon>
        <taxon>Hexapoda</taxon>
        <taxon>Collembola</taxon>
        <taxon>Entomobryomorpha</taxon>
        <taxon>Entomobryoidea</taxon>
        <taxon>Orchesellidae</taxon>
        <taxon>Orchesellinae</taxon>
        <taxon>Orchesella</taxon>
    </lineage>
</organism>